<name>A0ABW3D6N1_9BACL</name>
<accession>A0ABW3D6N1</accession>
<keyword evidence="3" id="KW-1185">Reference proteome</keyword>
<dbReference type="RefSeq" id="WP_144941522.1">
    <property type="nucleotide sequence ID" value="NZ_JBHTIU010000023.1"/>
</dbReference>
<proteinExistence type="predicted"/>
<dbReference type="InterPro" id="IPR010359">
    <property type="entry name" value="IrrE_HExxH"/>
</dbReference>
<reference evidence="3" key="1">
    <citation type="journal article" date="2019" name="Int. J. Syst. Evol. Microbiol.">
        <title>The Global Catalogue of Microorganisms (GCM) 10K type strain sequencing project: providing services to taxonomists for standard genome sequencing and annotation.</title>
        <authorList>
            <consortium name="The Broad Institute Genomics Platform"/>
            <consortium name="The Broad Institute Genome Sequencing Center for Infectious Disease"/>
            <person name="Wu L."/>
            <person name="Ma J."/>
        </authorList>
    </citation>
    <scope>NUCLEOTIDE SEQUENCE [LARGE SCALE GENOMIC DNA]</scope>
    <source>
        <strain evidence="3">CCUG 57263</strain>
    </source>
</reference>
<feature type="domain" description="IrrE N-terminal-like" evidence="1">
    <location>
        <begin position="23"/>
        <end position="118"/>
    </location>
</feature>
<evidence type="ECO:0000313" key="2">
    <source>
        <dbReference type="EMBL" id="MFD0868825.1"/>
    </source>
</evidence>
<dbReference type="Pfam" id="PF06114">
    <property type="entry name" value="Peptidase_M78"/>
    <property type="match status" value="1"/>
</dbReference>
<organism evidence="2 3">
    <name type="scientific">Paenibacillus residui</name>
    <dbReference type="NCBI Taxonomy" id="629724"/>
    <lineage>
        <taxon>Bacteria</taxon>
        <taxon>Bacillati</taxon>
        <taxon>Bacillota</taxon>
        <taxon>Bacilli</taxon>
        <taxon>Bacillales</taxon>
        <taxon>Paenibacillaceae</taxon>
        <taxon>Paenibacillus</taxon>
    </lineage>
</organism>
<comment type="caution">
    <text evidence="2">The sequence shown here is derived from an EMBL/GenBank/DDBJ whole genome shotgun (WGS) entry which is preliminary data.</text>
</comment>
<dbReference type="EMBL" id="JBHTIU010000023">
    <property type="protein sequence ID" value="MFD0868825.1"/>
    <property type="molecule type" value="Genomic_DNA"/>
</dbReference>
<dbReference type="Proteomes" id="UP001597120">
    <property type="component" value="Unassembled WGS sequence"/>
</dbReference>
<evidence type="ECO:0000313" key="3">
    <source>
        <dbReference type="Proteomes" id="UP001597120"/>
    </source>
</evidence>
<evidence type="ECO:0000259" key="1">
    <source>
        <dbReference type="Pfam" id="PF06114"/>
    </source>
</evidence>
<sequence length="146" mass="17147">MLYDKLLKETEARVFEVDMPSTIKGLYADNVIWINKSIPTSTEKACILAEENGHYHTSIGNILDQSSIPNRKQEQRARTWAYRKLIPLSSFVQAHKQGIHNRYELAEYLEVTESFLEDSLKRYQEIYGTHTQWKCFTIYFDPLLIL</sequence>
<gene>
    <name evidence="2" type="ORF">ACFQ03_06660</name>
</gene>
<protein>
    <submittedName>
        <fullName evidence="2">ImmA/IrrE family metallo-endopeptidase</fullName>
    </submittedName>
</protein>